<keyword evidence="4" id="KW-1003">Cell membrane</keyword>
<keyword evidence="6 8" id="KW-1133">Transmembrane helix</keyword>
<protein>
    <submittedName>
        <fullName evidence="9">Iron ABC transporter permease</fullName>
    </submittedName>
</protein>
<feature type="transmembrane region" description="Helical" evidence="8">
    <location>
        <begin position="342"/>
        <end position="363"/>
    </location>
</feature>
<dbReference type="EMBL" id="CP063311">
    <property type="protein sequence ID" value="QOV21742.1"/>
    <property type="molecule type" value="Genomic_DNA"/>
</dbReference>
<dbReference type="SUPFAM" id="SSF81345">
    <property type="entry name" value="ABC transporter involved in vitamin B12 uptake, BtuC"/>
    <property type="match status" value="1"/>
</dbReference>
<feature type="transmembrane region" description="Helical" evidence="8">
    <location>
        <begin position="315"/>
        <end position="336"/>
    </location>
</feature>
<feature type="transmembrane region" description="Helical" evidence="8">
    <location>
        <begin position="156"/>
        <end position="175"/>
    </location>
</feature>
<comment type="similarity">
    <text evidence="2">Belongs to the binding-protein-dependent transport system permease family. FecCD subfamily.</text>
</comment>
<evidence type="ECO:0000313" key="9">
    <source>
        <dbReference type="EMBL" id="QOV21742.1"/>
    </source>
</evidence>
<dbReference type="GO" id="GO:0005886">
    <property type="term" value="C:plasma membrane"/>
    <property type="evidence" value="ECO:0007669"/>
    <property type="project" value="UniProtKB-SubCell"/>
</dbReference>
<feature type="transmembrane region" description="Helical" evidence="8">
    <location>
        <begin position="254"/>
        <end position="275"/>
    </location>
</feature>
<keyword evidence="10" id="KW-1185">Reference proteome</keyword>
<feature type="transmembrane region" description="Helical" evidence="8">
    <location>
        <begin position="117"/>
        <end position="144"/>
    </location>
</feature>
<dbReference type="PANTHER" id="PTHR30472:SF41">
    <property type="entry name" value="TRANSPORT SYSTEM PERMEASE PROTEIN"/>
    <property type="match status" value="1"/>
</dbReference>
<gene>
    <name evidence="9" type="ORF">IM676_13520</name>
</gene>
<comment type="subcellular location">
    <subcellularLocation>
        <location evidence="1">Cell membrane</location>
        <topology evidence="1">Multi-pass membrane protein</topology>
    </subcellularLocation>
</comment>
<evidence type="ECO:0000256" key="3">
    <source>
        <dbReference type="ARBA" id="ARBA00022448"/>
    </source>
</evidence>
<dbReference type="CDD" id="cd06550">
    <property type="entry name" value="TM_ABC_iron-siderophores_like"/>
    <property type="match status" value="1"/>
</dbReference>
<accession>A0A7U3NMT3</accession>
<organism evidence="9 10">
    <name type="scientific">Anabaenopsis elenkinii CCIBt3563</name>
    <dbReference type="NCBI Taxonomy" id="2779889"/>
    <lineage>
        <taxon>Bacteria</taxon>
        <taxon>Bacillati</taxon>
        <taxon>Cyanobacteriota</taxon>
        <taxon>Cyanophyceae</taxon>
        <taxon>Nostocales</taxon>
        <taxon>Nodulariaceae</taxon>
        <taxon>Anabaenopsis</taxon>
    </lineage>
</organism>
<dbReference type="GO" id="GO:0033214">
    <property type="term" value="P:siderophore-iron import into cell"/>
    <property type="evidence" value="ECO:0007669"/>
    <property type="project" value="TreeGrafter"/>
</dbReference>
<dbReference type="Pfam" id="PF01032">
    <property type="entry name" value="FecCD"/>
    <property type="match status" value="1"/>
</dbReference>
<evidence type="ECO:0000313" key="10">
    <source>
        <dbReference type="Proteomes" id="UP000593846"/>
    </source>
</evidence>
<feature type="transmembrane region" description="Helical" evidence="8">
    <location>
        <begin position="225"/>
        <end position="247"/>
    </location>
</feature>
<keyword evidence="5 8" id="KW-0812">Transmembrane</keyword>
<dbReference type="PANTHER" id="PTHR30472">
    <property type="entry name" value="FERRIC ENTEROBACTIN TRANSPORT SYSTEM PERMEASE PROTEIN"/>
    <property type="match status" value="1"/>
</dbReference>
<dbReference type="Gene3D" id="1.10.3470.10">
    <property type="entry name" value="ABC transporter involved in vitamin B12 uptake, BtuC"/>
    <property type="match status" value="1"/>
</dbReference>
<feature type="transmembrane region" description="Helical" evidence="8">
    <location>
        <begin position="184"/>
        <end position="205"/>
    </location>
</feature>
<keyword evidence="7 8" id="KW-0472">Membrane</keyword>
<dbReference type="InterPro" id="IPR000522">
    <property type="entry name" value="ABC_transptr_permease_BtuC"/>
</dbReference>
<feature type="transmembrane region" description="Helical" evidence="8">
    <location>
        <begin position="88"/>
        <end position="105"/>
    </location>
</feature>
<dbReference type="Proteomes" id="UP000593846">
    <property type="component" value="Chromosome"/>
</dbReference>
<evidence type="ECO:0000256" key="4">
    <source>
        <dbReference type="ARBA" id="ARBA00022475"/>
    </source>
</evidence>
<evidence type="ECO:0000256" key="1">
    <source>
        <dbReference type="ARBA" id="ARBA00004651"/>
    </source>
</evidence>
<evidence type="ECO:0000256" key="6">
    <source>
        <dbReference type="ARBA" id="ARBA00022989"/>
    </source>
</evidence>
<evidence type="ECO:0000256" key="8">
    <source>
        <dbReference type="SAM" id="Phobius"/>
    </source>
</evidence>
<proteinExistence type="inferred from homology"/>
<dbReference type="AlphaFoldDB" id="A0A7U3NMT3"/>
<dbReference type="RefSeq" id="WP_200987388.1">
    <property type="nucleotide sequence ID" value="NZ_CP063311.1"/>
</dbReference>
<evidence type="ECO:0000256" key="2">
    <source>
        <dbReference type="ARBA" id="ARBA00007935"/>
    </source>
</evidence>
<reference evidence="10" key="1">
    <citation type="submission" date="2020-10" db="EMBL/GenBank/DDBJ databases">
        <title>Genome-based taxonomic classification of the species Anabaenopsis elenkinii.</title>
        <authorList>
            <person name="Delbaje E."/>
            <person name="Andreote A.P.D."/>
            <person name="Pellegrinetti T.A."/>
            <person name="Cruz R.B."/>
            <person name="Branco L.H.Z."/>
            <person name="Fiore M.F."/>
        </authorList>
    </citation>
    <scope>NUCLEOTIDE SEQUENCE [LARGE SCALE GENOMIC DNA]</scope>
    <source>
        <strain evidence="10">CCIBt3563</strain>
    </source>
</reference>
<dbReference type="InterPro" id="IPR037294">
    <property type="entry name" value="ABC_BtuC-like"/>
</dbReference>
<dbReference type="KEGG" id="aee:IM676_13520"/>
<evidence type="ECO:0000256" key="5">
    <source>
        <dbReference type="ARBA" id="ARBA00022692"/>
    </source>
</evidence>
<feature type="transmembrane region" description="Helical" evidence="8">
    <location>
        <begin position="281"/>
        <end position="303"/>
    </location>
</feature>
<dbReference type="GO" id="GO:0022857">
    <property type="term" value="F:transmembrane transporter activity"/>
    <property type="evidence" value="ECO:0007669"/>
    <property type="project" value="InterPro"/>
</dbReference>
<keyword evidence="3" id="KW-0813">Transport</keyword>
<evidence type="ECO:0000256" key="7">
    <source>
        <dbReference type="ARBA" id="ARBA00023136"/>
    </source>
</evidence>
<sequence length="367" mass="39242">MREIISFLSWRSWRLVKLKLKLLRHKKINRQSLIFLTLLTFLIFAFLLDLAFGSVDIPLKQVLIILLGGEPEKATWTNIILKFRLPKAITATLAGVALGLSGLQMQTLFRNPLAGPFVLGISSGASLGVALVVLTASASGAGVIFKSLGIIGDLSLVMAASLGAGLTLGLVLVVARRVQDTMQLLILGLLFGYATSALVSILLQFSETNNIQTYIQWTFGSFSGVTWTQILVLAPVVVLGLVIAILLSKPLNALLLGESYASTLGLAVQPTRFWLITSASILAGAITAFCGPIAFLGVSVPHLCRSLFHTSDHRVLVPAVTSMGGILALIADLVSQLPGNQLVLPLNSVTALIGTPVVSWLILRRRY</sequence>
<name>A0A7U3NMT3_9CYAN</name>